<dbReference type="Proteomes" id="UP001377168">
    <property type="component" value="Unassembled WGS sequence"/>
</dbReference>
<gene>
    <name evidence="1" type="ORF">WKI67_33795</name>
</gene>
<keyword evidence="1" id="KW-0489">Methyltransferase</keyword>
<sequence length="383" mass="41011">MIDIVVVLRAEDAVLDFLSVLTDPEAREVHVLCARAAESVVLPAGSNRADRLAALARRERPVDEAAASPGPGPLAEAIGEAAAGRAARVWTHSPADNRGSRGLLGRDAATAAGGLPVLHAVGYSPYLQVVSDLDRPLDRDLVAAKLRFVNRHCGHLLRTDSVQHRLDTARIPATERFFTAGADERERLFALLASLGDDAASVVDPWEFATSAYEQERLDATTSWIAGWCTLDDGPLIEVGACEGALTTRLTGKGFDVEATEPNALFRARLAERVAGEARVHPDDLETLAAERRLPGAAYLLIEMLYYGQDLGLLDSLPADLVFVALEPAALAARLRPWLAASTGWEQVDETQLVFPAVESVCGGRAYLSKRGSVGVLLRRTAG</sequence>
<keyword evidence="2" id="KW-1185">Reference proteome</keyword>
<evidence type="ECO:0000313" key="2">
    <source>
        <dbReference type="Proteomes" id="UP001377168"/>
    </source>
</evidence>
<accession>A0ACC6Q418</accession>
<protein>
    <submittedName>
        <fullName evidence="1">SAM-dependent methyltransferase</fullName>
    </submittedName>
</protein>
<dbReference type="EMBL" id="JBBKAJ010000022">
    <property type="protein sequence ID" value="MEJ8638342.1"/>
    <property type="molecule type" value="Genomic_DNA"/>
</dbReference>
<organism evidence="1 2">
    <name type="scientific">Streptomyces achmelvichensis</name>
    <dbReference type="NCBI Taxonomy" id="3134111"/>
    <lineage>
        <taxon>Bacteria</taxon>
        <taxon>Bacillati</taxon>
        <taxon>Actinomycetota</taxon>
        <taxon>Actinomycetes</taxon>
        <taxon>Kitasatosporales</taxon>
        <taxon>Streptomycetaceae</taxon>
        <taxon>Streptomyces</taxon>
    </lineage>
</organism>
<evidence type="ECO:0000313" key="1">
    <source>
        <dbReference type="EMBL" id="MEJ8638342.1"/>
    </source>
</evidence>
<name>A0ACC6Q418_9ACTN</name>
<comment type="caution">
    <text evidence="1">The sequence shown here is derived from an EMBL/GenBank/DDBJ whole genome shotgun (WGS) entry which is preliminary data.</text>
</comment>
<proteinExistence type="predicted"/>
<reference evidence="1" key="1">
    <citation type="submission" date="2024-03" db="EMBL/GenBank/DDBJ databases">
        <title>Novel Streptomyces species of biotechnological and ecological value are a feature of Machair soil.</title>
        <authorList>
            <person name="Prole J.R."/>
            <person name="Goodfellow M."/>
            <person name="Allenby N."/>
            <person name="Ward A.C."/>
        </authorList>
    </citation>
    <scope>NUCLEOTIDE SEQUENCE</scope>
    <source>
        <strain evidence="1">MS2.AVA.5</strain>
    </source>
</reference>
<keyword evidence="1" id="KW-0808">Transferase</keyword>